<evidence type="ECO:0000256" key="1">
    <source>
        <dbReference type="ARBA" id="ARBA00004141"/>
    </source>
</evidence>
<dbReference type="GO" id="GO:0015297">
    <property type="term" value="F:antiporter activity"/>
    <property type="evidence" value="ECO:0007669"/>
    <property type="project" value="InterPro"/>
</dbReference>
<evidence type="ECO:0000259" key="9">
    <source>
        <dbReference type="Pfam" id="PF02254"/>
    </source>
</evidence>
<dbReference type="GO" id="GO:0016020">
    <property type="term" value="C:membrane"/>
    <property type="evidence" value="ECO:0007669"/>
    <property type="project" value="UniProtKB-SubCell"/>
</dbReference>
<keyword evidence="4 7" id="KW-0812">Transmembrane</keyword>
<name>A0A1F6NXN9_9BACT</name>
<dbReference type="Pfam" id="PF00999">
    <property type="entry name" value="Na_H_Exchanger"/>
    <property type="match status" value="1"/>
</dbReference>
<dbReference type="PANTHER" id="PTHR42751">
    <property type="entry name" value="SODIUM/HYDROGEN EXCHANGER FAMILY/TRKA DOMAIN PROTEIN"/>
    <property type="match status" value="1"/>
</dbReference>
<comment type="caution">
    <text evidence="10">The sequence shown here is derived from an EMBL/GenBank/DDBJ whole genome shotgun (WGS) entry which is preliminary data.</text>
</comment>
<dbReference type="InterPro" id="IPR038770">
    <property type="entry name" value="Na+/solute_symporter_sf"/>
</dbReference>
<dbReference type="GO" id="GO:1902600">
    <property type="term" value="P:proton transmembrane transport"/>
    <property type="evidence" value="ECO:0007669"/>
    <property type="project" value="InterPro"/>
</dbReference>
<feature type="transmembrane region" description="Helical" evidence="7">
    <location>
        <begin position="309"/>
        <end position="327"/>
    </location>
</feature>
<comment type="subcellular location">
    <subcellularLocation>
        <location evidence="1">Membrane</location>
        <topology evidence="1">Multi-pass membrane protein</topology>
    </subcellularLocation>
</comment>
<dbReference type="InterPro" id="IPR003148">
    <property type="entry name" value="RCK_N"/>
</dbReference>
<sequence>MEIWILKLFTLIFMYDQIFIQLSVVLGIALLVGLLTNILRQPLIISYIIAGICAGPLLLNVVSTDAAWFGFFSKLGVILLMFVVGLNLNFNYVKKIGRTALIIGLAQALVTAGLGVVLLRLIGFSYWSAAYLAIATTFSSTIIISKLLGDKKHLDSLYGRHVMGILLVQDAVAIALMAVLIASGQNDAGSLVNILWLLAVKGLLAVALTYLLAKYILPLALHYIAKSAEFLFLFSLAWCFAVASLAGMFGISYEIGAILAGVALGSSAFQPEIAARVKPLRDFFLILFFVLLGANVNVDNFMAAVGPSVILSVFILLGDSIILYLLFRALRFTRKNSFLAGLTATQVSEFGFVLLFVGLALGKISEIDMTIFTLAALITIFISSYLITYNEKVYNLFEPLLNIFGRDRMRQIEEVKKIYDVWVIGYHRIGWKIVEVLKNRKVNFAVIDFNPEVVRELKRQGVPVYFGDVSDVEFVAELPLEKAELIISTLPEPEAQTAFIKQVRKESRAVSIIANAPEAKHREWLYAAGADYVMSTHLLGGELLATLLHGKTIDRLDLEKLRAQQKMDAKSGMPIENL</sequence>
<feature type="transmembrane region" description="Helical" evidence="7">
    <location>
        <begin position="229"/>
        <end position="249"/>
    </location>
</feature>
<keyword evidence="5 7" id="KW-1133">Transmembrane helix</keyword>
<dbReference type="PANTHER" id="PTHR42751:SF3">
    <property type="entry name" value="SODIUM_GLUTAMATE SYMPORTER"/>
    <property type="match status" value="1"/>
</dbReference>
<feature type="domain" description="RCK N-terminal" evidence="9">
    <location>
        <begin position="422"/>
        <end position="535"/>
    </location>
</feature>
<feature type="transmembrane region" description="Helical" evidence="7">
    <location>
        <begin position="161"/>
        <end position="182"/>
    </location>
</feature>
<keyword evidence="6 7" id="KW-0472">Membrane</keyword>
<reference evidence="10 11" key="1">
    <citation type="journal article" date="2016" name="Nat. Commun.">
        <title>Thousands of microbial genomes shed light on interconnected biogeochemical processes in an aquifer system.</title>
        <authorList>
            <person name="Anantharaman K."/>
            <person name="Brown C.T."/>
            <person name="Hug L.A."/>
            <person name="Sharon I."/>
            <person name="Castelle C.J."/>
            <person name="Probst A.J."/>
            <person name="Thomas B.C."/>
            <person name="Singh A."/>
            <person name="Wilkins M.J."/>
            <person name="Karaoz U."/>
            <person name="Brodie E.L."/>
            <person name="Williams K.H."/>
            <person name="Hubbard S.S."/>
            <person name="Banfield J.F."/>
        </authorList>
    </citation>
    <scope>NUCLEOTIDE SEQUENCE [LARGE SCALE GENOMIC DNA]</scope>
</reference>
<evidence type="ECO:0000313" key="11">
    <source>
        <dbReference type="Proteomes" id="UP000177907"/>
    </source>
</evidence>
<gene>
    <name evidence="10" type="ORF">A3J93_04105</name>
</gene>
<evidence type="ECO:0000256" key="4">
    <source>
        <dbReference type="ARBA" id="ARBA00022692"/>
    </source>
</evidence>
<evidence type="ECO:0000256" key="6">
    <source>
        <dbReference type="ARBA" id="ARBA00023136"/>
    </source>
</evidence>
<dbReference type="Pfam" id="PF02254">
    <property type="entry name" value="TrkA_N"/>
    <property type="match status" value="1"/>
</dbReference>
<evidence type="ECO:0000259" key="8">
    <source>
        <dbReference type="Pfam" id="PF00999"/>
    </source>
</evidence>
<dbReference type="GO" id="GO:0006813">
    <property type="term" value="P:potassium ion transport"/>
    <property type="evidence" value="ECO:0007669"/>
    <property type="project" value="InterPro"/>
</dbReference>
<feature type="transmembrane region" description="Helical" evidence="7">
    <location>
        <begin position="68"/>
        <end position="88"/>
    </location>
</feature>
<dbReference type="Gene3D" id="3.40.50.720">
    <property type="entry name" value="NAD(P)-binding Rossmann-like Domain"/>
    <property type="match status" value="1"/>
</dbReference>
<dbReference type="AlphaFoldDB" id="A0A1F6NXN9"/>
<feature type="transmembrane region" description="Helical" evidence="7">
    <location>
        <begin position="194"/>
        <end position="217"/>
    </location>
</feature>
<protein>
    <submittedName>
        <fullName evidence="10">Uncharacterized protein</fullName>
    </submittedName>
</protein>
<dbReference type="InterPro" id="IPR006153">
    <property type="entry name" value="Cation/H_exchanger_TM"/>
</dbReference>
<proteinExistence type="inferred from homology"/>
<organism evidence="10 11">
    <name type="scientific">Candidatus Magasanikbacteria bacterium RIFOXYC2_FULL_42_28</name>
    <dbReference type="NCBI Taxonomy" id="1798704"/>
    <lineage>
        <taxon>Bacteria</taxon>
        <taxon>Candidatus Magasanikiibacteriota</taxon>
    </lineage>
</organism>
<evidence type="ECO:0000256" key="5">
    <source>
        <dbReference type="ARBA" id="ARBA00022989"/>
    </source>
</evidence>
<feature type="transmembrane region" description="Helical" evidence="7">
    <location>
        <begin position="367"/>
        <end position="387"/>
    </location>
</feature>
<feature type="transmembrane region" description="Helical" evidence="7">
    <location>
        <begin position="283"/>
        <end position="303"/>
    </location>
</feature>
<feature type="transmembrane region" description="Helical" evidence="7">
    <location>
        <begin position="339"/>
        <end position="361"/>
    </location>
</feature>
<keyword evidence="3" id="KW-0813">Transport</keyword>
<feature type="transmembrane region" description="Helical" evidence="7">
    <location>
        <begin position="18"/>
        <end position="36"/>
    </location>
</feature>
<feature type="transmembrane region" description="Helical" evidence="7">
    <location>
        <begin position="100"/>
        <end position="123"/>
    </location>
</feature>
<feature type="transmembrane region" description="Helical" evidence="7">
    <location>
        <begin position="43"/>
        <end position="62"/>
    </location>
</feature>
<comment type="similarity">
    <text evidence="2">Belongs to the monovalent cation:proton antiporter 2 (CPA2) transporter (TC 2.A.37) family.</text>
</comment>
<dbReference type="Proteomes" id="UP000177907">
    <property type="component" value="Unassembled WGS sequence"/>
</dbReference>
<dbReference type="Gene3D" id="1.20.1530.20">
    <property type="match status" value="1"/>
</dbReference>
<dbReference type="STRING" id="1798704.A3J93_04105"/>
<dbReference type="SUPFAM" id="SSF51735">
    <property type="entry name" value="NAD(P)-binding Rossmann-fold domains"/>
    <property type="match status" value="1"/>
</dbReference>
<feature type="transmembrane region" description="Helical" evidence="7">
    <location>
        <begin position="129"/>
        <end position="149"/>
    </location>
</feature>
<feature type="domain" description="Cation/H+ exchanger transmembrane" evidence="8">
    <location>
        <begin position="28"/>
        <end position="385"/>
    </location>
</feature>
<dbReference type="EMBL" id="MFQZ01000002">
    <property type="protein sequence ID" value="OGH88424.1"/>
    <property type="molecule type" value="Genomic_DNA"/>
</dbReference>
<accession>A0A1F6NXN9</accession>
<dbReference type="InterPro" id="IPR036291">
    <property type="entry name" value="NAD(P)-bd_dom_sf"/>
</dbReference>
<evidence type="ECO:0000256" key="7">
    <source>
        <dbReference type="SAM" id="Phobius"/>
    </source>
</evidence>
<evidence type="ECO:0000313" key="10">
    <source>
        <dbReference type="EMBL" id="OGH88424.1"/>
    </source>
</evidence>
<evidence type="ECO:0000256" key="3">
    <source>
        <dbReference type="ARBA" id="ARBA00022448"/>
    </source>
</evidence>
<feature type="transmembrane region" description="Helical" evidence="7">
    <location>
        <begin position="255"/>
        <end position="271"/>
    </location>
</feature>
<evidence type="ECO:0000256" key="2">
    <source>
        <dbReference type="ARBA" id="ARBA00005551"/>
    </source>
</evidence>